<protein>
    <submittedName>
        <fullName evidence="10">Pericentrin-like</fullName>
    </submittedName>
</protein>
<feature type="coiled-coil region" evidence="6">
    <location>
        <begin position="26"/>
        <end position="99"/>
    </location>
</feature>
<gene>
    <name evidence="10" type="primary">LOC106466914</name>
</gene>
<organism evidence="9 10">
    <name type="scientific">Limulus polyphemus</name>
    <name type="common">Atlantic horseshoe crab</name>
    <dbReference type="NCBI Taxonomy" id="6850"/>
    <lineage>
        <taxon>Eukaryota</taxon>
        <taxon>Metazoa</taxon>
        <taxon>Ecdysozoa</taxon>
        <taxon>Arthropoda</taxon>
        <taxon>Chelicerata</taxon>
        <taxon>Merostomata</taxon>
        <taxon>Xiphosura</taxon>
        <taxon>Limulidae</taxon>
        <taxon>Limulus</taxon>
    </lineage>
</organism>
<dbReference type="Pfam" id="PF10495">
    <property type="entry name" value="PACT_coil_coil"/>
    <property type="match status" value="1"/>
</dbReference>
<evidence type="ECO:0000256" key="6">
    <source>
        <dbReference type="SAM" id="Coils"/>
    </source>
</evidence>
<keyword evidence="3" id="KW-0597">Phosphoprotein</keyword>
<evidence type="ECO:0000256" key="7">
    <source>
        <dbReference type="SAM" id="MobiDB-lite"/>
    </source>
</evidence>
<feature type="region of interest" description="Disordered" evidence="7">
    <location>
        <begin position="395"/>
        <end position="451"/>
    </location>
</feature>
<dbReference type="Proteomes" id="UP000694941">
    <property type="component" value="Unplaced"/>
</dbReference>
<reference evidence="10" key="1">
    <citation type="submission" date="2025-08" db="UniProtKB">
        <authorList>
            <consortium name="RefSeq"/>
        </authorList>
    </citation>
    <scope>IDENTIFICATION</scope>
    <source>
        <tissue evidence="10">Muscle</tissue>
    </source>
</reference>
<feature type="compositionally biased region" description="Basic and acidic residues" evidence="7">
    <location>
        <begin position="442"/>
        <end position="451"/>
    </location>
</feature>
<evidence type="ECO:0000313" key="10">
    <source>
        <dbReference type="RefSeq" id="XP_013782677.1"/>
    </source>
</evidence>
<evidence type="ECO:0000256" key="1">
    <source>
        <dbReference type="ARBA" id="ARBA00004300"/>
    </source>
</evidence>
<feature type="non-terminal residue" evidence="10">
    <location>
        <position position="1"/>
    </location>
</feature>
<dbReference type="InterPro" id="IPR028745">
    <property type="entry name" value="AKAP9/Pericentrin"/>
</dbReference>
<keyword evidence="4 6" id="KW-0175">Coiled coil</keyword>
<accession>A0ABM1BII0</accession>
<comment type="subcellular location">
    <subcellularLocation>
        <location evidence="1">Cytoplasm</location>
        <location evidence="1">Cytoskeleton</location>
        <location evidence="1">Microtubule organizing center</location>
        <location evidence="1">Centrosome</location>
    </subcellularLocation>
</comment>
<feature type="compositionally biased region" description="Low complexity" evidence="7">
    <location>
        <begin position="368"/>
        <end position="379"/>
    </location>
</feature>
<feature type="compositionally biased region" description="Polar residues" evidence="7">
    <location>
        <begin position="415"/>
        <end position="437"/>
    </location>
</feature>
<dbReference type="PANTHER" id="PTHR44981:SF2">
    <property type="entry name" value="PERICENTRIN-LIKE PROTEIN, ISOFORM F"/>
    <property type="match status" value="1"/>
</dbReference>
<dbReference type="InterPro" id="IPR019528">
    <property type="entry name" value="PACT_domain"/>
</dbReference>
<evidence type="ECO:0000313" key="9">
    <source>
        <dbReference type="Proteomes" id="UP000694941"/>
    </source>
</evidence>
<feature type="region of interest" description="Disordered" evidence="7">
    <location>
        <begin position="358"/>
        <end position="382"/>
    </location>
</feature>
<evidence type="ECO:0000256" key="2">
    <source>
        <dbReference type="ARBA" id="ARBA00022490"/>
    </source>
</evidence>
<dbReference type="PANTHER" id="PTHR44981">
    <property type="entry name" value="PERICENTRIN-LIKE PROTEIN, ISOFORM F"/>
    <property type="match status" value="1"/>
</dbReference>
<feature type="coiled-coil region" evidence="6">
    <location>
        <begin position="206"/>
        <end position="233"/>
    </location>
</feature>
<keyword evidence="2" id="KW-0963">Cytoplasm</keyword>
<dbReference type="GeneID" id="106466914"/>
<keyword evidence="9" id="KW-1185">Reference proteome</keyword>
<sequence length="451" mass="50724">IKTQKELLEFRAKQEKALADDLRSSLEAEKSRNSELVSKLNEQRSNCLRLEKALVSLEEKLSQLRQASIEDKKQIENYVEAYEKEKSHSQTLLKALESERSSFTQLQLVLESERRRSKTVHEHDSQIIQDLKKSMNSSEGGKFSPMSTPCDVEKLRGADVNRSLGLDLSNTLHLQATPVEESKYTEKPCIRCNTLEMEHALWVQEQSKLQQSLHQAESEVVRLRRLLQTVGEENNKSTLTSLESKVHKLYFKYRRAESYRRGLIYQKKYLMTLLGGYQATESATLVMLSKISGDEVTANHRSSLPPISIFRSAVYVITALQRMKNLMNRWNKVTNVHSSYSLQEPERLTPLGSHCRSTVPHGIGLPTSSVGASSSSITSQPTFQAGNQNRLFTSKLHSPLSGHSPLPLPTPTGSRSISPPVSTGQTSGSSRLVNNVYVTPPVRERSSSFAR</sequence>
<feature type="domain" description="Pericentrin/AKAP-450 centrosomal targeting" evidence="8">
    <location>
        <begin position="252"/>
        <end position="330"/>
    </location>
</feature>
<keyword evidence="5" id="KW-0206">Cytoskeleton</keyword>
<evidence type="ECO:0000256" key="5">
    <source>
        <dbReference type="ARBA" id="ARBA00023212"/>
    </source>
</evidence>
<proteinExistence type="predicted"/>
<name>A0ABM1BII0_LIMPO</name>
<evidence type="ECO:0000259" key="8">
    <source>
        <dbReference type="Pfam" id="PF10495"/>
    </source>
</evidence>
<dbReference type="RefSeq" id="XP_013782677.1">
    <property type="nucleotide sequence ID" value="XM_013927223.2"/>
</dbReference>
<evidence type="ECO:0000256" key="4">
    <source>
        <dbReference type="ARBA" id="ARBA00023054"/>
    </source>
</evidence>
<feature type="compositionally biased region" description="Low complexity" evidence="7">
    <location>
        <begin position="396"/>
        <end position="405"/>
    </location>
</feature>
<evidence type="ECO:0000256" key="3">
    <source>
        <dbReference type="ARBA" id="ARBA00022553"/>
    </source>
</evidence>